<protein>
    <submittedName>
        <fullName evidence="1">Uncharacterized protein</fullName>
    </submittedName>
</protein>
<name>A0ACB9ISF2_9ASTR</name>
<gene>
    <name evidence="1" type="ORF">L1987_20742</name>
</gene>
<reference evidence="2" key="1">
    <citation type="journal article" date="2022" name="Mol. Ecol. Resour.">
        <title>The genomes of chicory, endive, great burdock and yacon provide insights into Asteraceae palaeo-polyploidization history and plant inulin production.</title>
        <authorList>
            <person name="Fan W."/>
            <person name="Wang S."/>
            <person name="Wang H."/>
            <person name="Wang A."/>
            <person name="Jiang F."/>
            <person name="Liu H."/>
            <person name="Zhao H."/>
            <person name="Xu D."/>
            <person name="Zhang Y."/>
        </authorList>
    </citation>
    <scope>NUCLEOTIDE SEQUENCE [LARGE SCALE GENOMIC DNA]</scope>
    <source>
        <strain evidence="2">cv. Yunnan</strain>
    </source>
</reference>
<dbReference type="Proteomes" id="UP001056120">
    <property type="component" value="Linkage Group LG07"/>
</dbReference>
<reference evidence="1 2" key="2">
    <citation type="journal article" date="2022" name="Mol. Ecol. Resour.">
        <title>The genomes of chicory, endive, great burdock and yacon provide insights into Asteraceae paleo-polyploidization history and plant inulin production.</title>
        <authorList>
            <person name="Fan W."/>
            <person name="Wang S."/>
            <person name="Wang H."/>
            <person name="Wang A."/>
            <person name="Jiang F."/>
            <person name="Liu H."/>
            <person name="Zhao H."/>
            <person name="Xu D."/>
            <person name="Zhang Y."/>
        </authorList>
    </citation>
    <scope>NUCLEOTIDE SEQUENCE [LARGE SCALE GENOMIC DNA]</scope>
    <source>
        <strain evidence="2">cv. Yunnan</strain>
        <tissue evidence="1">Leaves</tissue>
    </source>
</reference>
<dbReference type="EMBL" id="CM042024">
    <property type="protein sequence ID" value="KAI3811027.1"/>
    <property type="molecule type" value="Genomic_DNA"/>
</dbReference>
<proteinExistence type="predicted"/>
<evidence type="ECO:0000313" key="2">
    <source>
        <dbReference type="Proteomes" id="UP001056120"/>
    </source>
</evidence>
<comment type="caution">
    <text evidence="1">The sequence shown here is derived from an EMBL/GenBank/DDBJ whole genome shotgun (WGS) entry which is preliminary data.</text>
</comment>
<keyword evidence="2" id="KW-1185">Reference proteome</keyword>
<sequence length="186" mass="22051">MCIDYLELNKVTIKNRYPLPRIDNLFDQLQGSSFYSKIDLRSGYHKLRVRDEDISKTTFRTRYGHYEFMVMPLGLTNAPGVFMDLMNRVCKPYLDQFVIVFIDDILIYSKNRDEHKEHLRLILELLKQEQLYVKRSKCEFWIHEVQFLGHVVREKGIHVDPSKIEAIKNWVAPTTLTEVRQISGIS</sequence>
<accession>A0ACB9ISF2</accession>
<organism evidence="1 2">
    <name type="scientific">Smallanthus sonchifolius</name>
    <dbReference type="NCBI Taxonomy" id="185202"/>
    <lineage>
        <taxon>Eukaryota</taxon>
        <taxon>Viridiplantae</taxon>
        <taxon>Streptophyta</taxon>
        <taxon>Embryophyta</taxon>
        <taxon>Tracheophyta</taxon>
        <taxon>Spermatophyta</taxon>
        <taxon>Magnoliopsida</taxon>
        <taxon>eudicotyledons</taxon>
        <taxon>Gunneridae</taxon>
        <taxon>Pentapetalae</taxon>
        <taxon>asterids</taxon>
        <taxon>campanulids</taxon>
        <taxon>Asterales</taxon>
        <taxon>Asteraceae</taxon>
        <taxon>Asteroideae</taxon>
        <taxon>Heliantheae alliance</taxon>
        <taxon>Millerieae</taxon>
        <taxon>Smallanthus</taxon>
    </lineage>
</organism>
<evidence type="ECO:0000313" key="1">
    <source>
        <dbReference type="EMBL" id="KAI3811027.1"/>
    </source>
</evidence>